<dbReference type="EC" id="3.4.11.5" evidence="4 11"/>
<organism evidence="13 14">
    <name type="scientific">Bacteriovorax stolpii</name>
    <name type="common">Bdellovibrio stolpii</name>
    <dbReference type="NCBI Taxonomy" id="960"/>
    <lineage>
        <taxon>Bacteria</taxon>
        <taxon>Pseudomonadati</taxon>
        <taxon>Bdellovibrionota</taxon>
        <taxon>Bacteriovoracia</taxon>
        <taxon>Bacteriovoracales</taxon>
        <taxon>Bacteriovoracaceae</taxon>
        <taxon>Bacteriovorax</taxon>
    </lineage>
</organism>
<dbReference type="OrthoDB" id="5288976at2"/>
<evidence type="ECO:0000256" key="7">
    <source>
        <dbReference type="ARBA" id="ARBA00022490"/>
    </source>
</evidence>
<accession>A0A2K9NR05</accession>
<gene>
    <name evidence="13" type="primary">pip</name>
    <name evidence="13" type="ORF">C0V70_03480</name>
</gene>
<keyword evidence="9 11" id="KW-0378">Hydrolase</keyword>
<dbReference type="InterPro" id="IPR005944">
    <property type="entry name" value="Pro_iminopeptidase"/>
</dbReference>
<evidence type="ECO:0000256" key="2">
    <source>
        <dbReference type="ARBA" id="ARBA00004496"/>
    </source>
</evidence>
<sequence length="313" mass="35898">MKEMYPEIEPYNTGFLKVSDLHTLYFEEAGNPNGKPVVFLHGGPGGGLIANYRRYFDPKKWRIVLFDQRGCGKSTPFAELKDNTTWDLVSDIEKLRTHLNISKWAVFGGSWGSTLALSYSITHPEKCSELFLRGIFLLRKKEIDWFYQEGCSKIFPDLWEEYVKPIPENERHDFVTAYYKRLTSPDAAVRKSAAHAWSVWEGSTSKLMYDAEAASRFGEDEFADAFARIECHYFTNKGFFTEDNFLLNNVDKIRKIKTVIVQGRYDVVCPADSAWALHRAFPEAELHIIGDAGHSLSEKGITSKLIEYTDMWA</sequence>
<dbReference type="SUPFAM" id="SSF53474">
    <property type="entry name" value="alpha/beta-Hydrolases"/>
    <property type="match status" value="1"/>
</dbReference>
<keyword evidence="6 11" id="KW-0031">Aminopeptidase</keyword>
<evidence type="ECO:0000256" key="1">
    <source>
        <dbReference type="ARBA" id="ARBA00001585"/>
    </source>
</evidence>
<reference evidence="13 14" key="1">
    <citation type="submission" date="2018-01" db="EMBL/GenBank/DDBJ databases">
        <title>Complete genome sequence of Bacteriovorax stolpii DSM12778.</title>
        <authorList>
            <person name="Tang B."/>
            <person name="Chang J."/>
        </authorList>
    </citation>
    <scope>NUCLEOTIDE SEQUENCE [LARGE SCALE GENOMIC DNA]</scope>
    <source>
        <strain evidence="13 14">DSM 12778</strain>
    </source>
</reference>
<dbReference type="PRINTS" id="PR00111">
    <property type="entry name" value="ABHYDROLASE"/>
</dbReference>
<keyword evidence="7 11" id="KW-0963">Cytoplasm</keyword>
<dbReference type="EMBL" id="CP025704">
    <property type="protein sequence ID" value="AUN97184.1"/>
    <property type="molecule type" value="Genomic_DNA"/>
</dbReference>
<dbReference type="PANTHER" id="PTHR43722:SF1">
    <property type="entry name" value="PROLINE IMINOPEPTIDASE"/>
    <property type="match status" value="1"/>
</dbReference>
<dbReference type="KEGG" id="bsto:C0V70_03480"/>
<keyword evidence="14" id="KW-1185">Reference proteome</keyword>
<dbReference type="Gene3D" id="3.40.50.1820">
    <property type="entry name" value="alpha/beta hydrolase"/>
    <property type="match status" value="1"/>
</dbReference>
<dbReference type="InterPro" id="IPR029058">
    <property type="entry name" value="AB_hydrolase_fold"/>
</dbReference>
<evidence type="ECO:0000256" key="4">
    <source>
        <dbReference type="ARBA" id="ARBA00012568"/>
    </source>
</evidence>
<evidence type="ECO:0000256" key="9">
    <source>
        <dbReference type="ARBA" id="ARBA00022801"/>
    </source>
</evidence>
<evidence type="ECO:0000256" key="5">
    <source>
        <dbReference type="ARBA" id="ARBA00021843"/>
    </source>
</evidence>
<name>A0A2K9NR05_BACTC</name>
<dbReference type="GO" id="GO:0006508">
    <property type="term" value="P:proteolysis"/>
    <property type="evidence" value="ECO:0007669"/>
    <property type="project" value="UniProtKB-KW"/>
</dbReference>
<dbReference type="PRINTS" id="PR00793">
    <property type="entry name" value="PROAMNOPTASE"/>
</dbReference>
<dbReference type="InterPro" id="IPR002410">
    <property type="entry name" value="Peptidase_S33"/>
</dbReference>
<dbReference type="PANTHER" id="PTHR43722">
    <property type="entry name" value="PROLINE IMINOPEPTIDASE"/>
    <property type="match status" value="1"/>
</dbReference>
<evidence type="ECO:0000256" key="3">
    <source>
        <dbReference type="ARBA" id="ARBA00010088"/>
    </source>
</evidence>
<evidence type="ECO:0000313" key="13">
    <source>
        <dbReference type="EMBL" id="AUN97184.1"/>
    </source>
</evidence>
<evidence type="ECO:0000256" key="6">
    <source>
        <dbReference type="ARBA" id="ARBA00022438"/>
    </source>
</evidence>
<dbReference type="InterPro" id="IPR000073">
    <property type="entry name" value="AB_hydrolase_1"/>
</dbReference>
<comment type="similarity">
    <text evidence="3 11 12">Belongs to the peptidase S33 family.</text>
</comment>
<evidence type="ECO:0000256" key="8">
    <source>
        <dbReference type="ARBA" id="ARBA00022670"/>
    </source>
</evidence>
<keyword evidence="8 11" id="KW-0645">Protease</keyword>
<comment type="catalytic activity">
    <reaction evidence="1 11 12">
        <text>Release of N-terminal proline from a peptide.</text>
        <dbReference type="EC" id="3.4.11.5"/>
    </reaction>
</comment>
<dbReference type="PIRSF" id="PIRSF006431">
    <property type="entry name" value="Pept_S33"/>
    <property type="match status" value="1"/>
</dbReference>
<dbReference type="Proteomes" id="UP000235584">
    <property type="component" value="Chromosome"/>
</dbReference>
<dbReference type="GO" id="GO:0005737">
    <property type="term" value="C:cytoplasm"/>
    <property type="evidence" value="ECO:0007669"/>
    <property type="project" value="UniProtKB-SubCell"/>
</dbReference>
<evidence type="ECO:0000256" key="10">
    <source>
        <dbReference type="ARBA" id="ARBA00029605"/>
    </source>
</evidence>
<evidence type="ECO:0000313" key="14">
    <source>
        <dbReference type="Proteomes" id="UP000235584"/>
    </source>
</evidence>
<dbReference type="AlphaFoldDB" id="A0A2K9NR05"/>
<dbReference type="RefSeq" id="WP_102242479.1">
    <property type="nucleotide sequence ID" value="NZ_CP025704.1"/>
</dbReference>
<dbReference type="GO" id="GO:0004177">
    <property type="term" value="F:aminopeptidase activity"/>
    <property type="evidence" value="ECO:0007669"/>
    <property type="project" value="UniProtKB-UniRule"/>
</dbReference>
<dbReference type="NCBIfam" id="TIGR01249">
    <property type="entry name" value="pro_imino_pep_1"/>
    <property type="match status" value="1"/>
</dbReference>
<proteinExistence type="inferred from homology"/>
<evidence type="ECO:0000256" key="11">
    <source>
        <dbReference type="PIRNR" id="PIRNR006431"/>
    </source>
</evidence>
<comment type="subcellular location">
    <subcellularLocation>
        <location evidence="2 11">Cytoplasm</location>
    </subcellularLocation>
</comment>
<protein>
    <recommendedName>
        <fullName evidence="5 11">Proline iminopeptidase</fullName>
        <shortName evidence="11">PIP</shortName>
        <ecNumber evidence="4 11">3.4.11.5</ecNumber>
    </recommendedName>
    <alternativeName>
        <fullName evidence="10 11">Prolyl aminopeptidase</fullName>
    </alternativeName>
</protein>
<dbReference type="Pfam" id="PF00561">
    <property type="entry name" value="Abhydrolase_1"/>
    <property type="match status" value="1"/>
</dbReference>
<evidence type="ECO:0000256" key="12">
    <source>
        <dbReference type="RuleBase" id="RU003421"/>
    </source>
</evidence>